<accession>A0A136IPZ9</accession>
<dbReference type="EMBL" id="KQ964265">
    <property type="protein sequence ID" value="KXJ86948.1"/>
    <property type="molecule type" value="Genomic_DNA"/>
</dbReference>
<evidence type="ECO:0000313" key="2">
    <source>
        <dbReference type="EMBL" id="KXJ86948.1"/>
    </source>
</evidence>
<feature type="region of interest" description="Disordered" evidence="1">
    <location>
        <begin position="243"/>
        <end position="273"/>
    </location>
</feature>
<feature type="compositionally biased region" description="Low complexity" evidence="1">
    <location>
        <begin position="33"/>
        <end position="42"/>
    </location>
</feature>
<name>A0A136IPZ9_9PEZI</name>
<sequence>MMIRQARALTRPSSRACTAPTGGHNPPLRPWQSTASFSSRSSLTKTPPTVSSSTLSQTKAPRPSAPWAPRPNGTPRRFFHYNPQPYQPHPQQGKPWLKVLRDMALGSVLTIALSTAYDYYEERQYMKQATADQEWAEDLRVQLVREFDEARRTPLDETAGDNADFERQRKLRELTFGLPLRVVSAQEIEEAGWLPGFPYGDELHGKERVPAEETKMYVGKDELGGISAVYVAANVDVDQKVPQEQYGEESDDNSSGDRTFASRFAPAMDTGPDERRVVPREWEDAAGNVIGELVARVRQQKDLWKRQGRLSQVEEDFLLVVLYLRNRTWMFLLDRGEVQPVSGVANILK</sequence>
<dbReference type="AlphaFoldDB" id="A0A136IPZ9"/>
<dbReference type="Proteomes" id="UP000070501">
    <property type="component" value="Unassembled WGS sequence"/>
</dbReference>
<dbReference type="InParanoid" id="A0A136IPZ9"/>
<keyword evidence="3" id="KW-1185">Reference proteome</keyword>
<protein>
    <submittedName>
        <fullName evidence="2">Uncharacterized protein</fullName>
    </submittedName>
</protein>
<evidence type="ECO:0000313" key="3">
    <source>
        <dbReference type="Proteomes" id="UP000070501"/>
    </source>
</evidence>
<reference evidence="3" key="1">
    <citation type="submission" date="2016-02" db="EMBL/GenBank/DDBJ databases">
        <title>Draft genome sequence of Microdochium bolleyi, a fungal endophyte of beachgrass.</title>
        <authorList>
            <consortium name="DOE Joint Genome Institute"/>
            <person name="David A.S."/>
            <person name="May G."/>
            <person name="Haridas S."/>
            <person name="Lim J."/>
            <person name="Wang M."/>
            <person name="Labutti K."/>
            <person name="Lipzen A."/>
            <person name="Barry K."/>
            <person name="Grigoriev I.V."/>
        </authorList>
    </citation>
    <scope>NUCLEOTIDE SEQUENCE [LARGE SCALE GENOMIC DNA]</scope>
    <source>
        <strain evidence="3">J235TASD1</strain>
    </source>
</reference>
<gene>
    <name evidence="2" type="ORF">Micbo1qcDRAFT_168054</name>
</gene>
<evidence type="ECO:0000256" key="1">
    <source>
        <dbReference type="SAM" id="MobiDB-lite"/>
    </source>
</evidence>
<feature type="compositionally biased region" description="Polar residues" evidence="1">
    <location>
        <begin position="43"/>
        <end position="59"/>
    </location>
</feature>
<feature type="region of interest" description="Disordered" evidence="1">
    <location>
        <begin position="1"/>
        <end position="74"/>
    </location>
</feature>
<dbReference type="OrthoDB" id="4771457at2759"/>
<organism evidence="2 3">
    <name type="scientific">Microdochium bolleyi</name>
    <dbReference type="NCBI Taxonomy" id="196109"/>
    <lineage>
        <taxon>Eukaryota</taxon>
        <taxon>Fungi</taxon>
        <taxon>Dikarya</taxon>
        <taxon>Ascomycota</taxon>
        <taxon>Pezizomycotina</taxon>
        <taxon>Sordariomycetes</taxon>
        <taxon>Xylariomycetidae</taxon>
        <taxon>Xylariales</taxon>
        <taxon>Microdochiaceae</taxon>
        <taxon>Microdochium</taxon>
    </lineage>
</organism>
<proteinExistence type="predicted"/>